<evidence type="ECO:0000313" key="1">
    <source>
        <dbReference type="EMBL" id="CAD7238347.1"/>
    </source>
</evidence>
<organism evidence="1">
    <name type="scientific">Cyprideis torosa</name>
    <dbReference type="NCBI Taxonomy" id="163714"/>
    <lineage>
        <taxon>Eukaryota</taxon>
        <taxon>Metazoa</taxon>
        <taxon>Ecdysozoa</taxon>
        <taxon>Arthropoda</taxon>
        <taxon>Crustacea</taxon>
        <taxon>Oligostraca</taxon>
        <taxon>Ostracoda</taxon>
        <taxon>Podocopa</taxon>
        <taxon>Podocopida</taxon>
        <taxon>Cytherocopina</taxon>
        <taxon>Cytheroidea</taxon>
        <taxon>Cytherideidae</taxon>
        <taxon>Cyprideis</taxon>
    </lineage>
</organism>
<dbReference type="EMBL" id="OB699869">
    <property type="protein sequence ID" value="CAD7238347.1"/>
    <property type="molecule type" value="Genomic_DNA"/>
</dbReference>
<gene>
    <name evidence="1" type="ORF">CTOB1V02_LOCUS16162</name>
</gene>
<accession>A0A7R8WUW8</accession>
<proteinExistence type="predicted"/>
<dbReference type="AlphaFoldDB" id="A0A7R8WUW8"/>
<name>A0A7R8WUW8_9CRUS</name>
<protein>
    <submittedName>
        <fullName evidence="1">Uncharacterized protein</fullName>
    </submittedName>
</protein>
<sequence>MPKFTWTVSRQSPRPRRLMSMLEVMMSQKTTRTTTATLARLFFLCPPSREKWG</sequence>
<reference evidence="1" key="1">
    <citation type="submission" date="2020-11" db="EMBL/GenBank/DDBJ databases">
        <authorList>
            <person name="Tran Van P."/>
        </authorList>
    </citation>
    <scope>NUCLEOTIDE SEQUENCE</scope>
</reference>